<feature type="transmembrane region" description="Helical" evidence="2">
    <location>
        <begin position="32"/>
        <end position="53"/>
    </location>
</feature>
<organism evidence="4 5">
    <name type="scientific">Streptomyces buecherae</name>
    <dbReference type="NCBI Taxonomy" id="2763006"/>
    <lineage>
        <taxon>Bacteria</taxon>
        <taxon>Bacillati</taxon>
        <taxon>Actinomycetota</taxon>
        <taxon>Actinomycetes</taxon>
        <taxon>Kitasatosporales</taxon>
        <taxon>Streptomycetaceae</taxon>
        <taxon>Streptomyces</taxon>
    </lineage>
</organism>
<feature type="region of interest" description="Disordered" evidence="1">
    <location>
        <begin position="61"/>
        <end position="117"/>
    </location>
</feature>
<dbReference type="EMBL" id="CP054929">
    <property type="protein sequence ID" value="QKW54127.1"/>
    <property type="molecule type" value="Genomic_DNA"/>
</dbReference>
<gene>
    <name evidence="3" type="ORF">HUT08_00050</name>
    <name evidence="4" type="ORF">HUT08_36375</name>
</gene>
<keyword evidence="2" id="KW-1133">Transmembrane helix</keyword>
<protein>
    <submittedName>
        <fullName evidence="4">Uncharacterized protein</fullName>
    </submittedName>
</protein>
<reference evidence="4 5" key="1">
    <citation type="submission" date="2020-06" db="EMBL/GenBank/DDBJ databases">
        <title>Genome mining for natural products.</title>
        <authorList>
            <person name="Zhang B."/>
            <person name="Shi J."/>
            <person name="Ge H."/>
        </authorList>
    </citation>
    <scope>NUCLEOTIDE SEQUENCE [LARGE SCALE GENOMIC DNA]</scope>
    <source>
        <strain evidence="4 5">NA00687</strain>
    </source>
</reference>
<feature type="transmembrane region" description="Helical" evidence="2">
    <location>
        <begin position="7"/>
        <end position="26"/>
    </location>
</feature>
<dbReference type="AlphaFoldDB" id="A0A7H8NHV4"/>
<keyword evidence="2" id="KW-0472">Membrane</keyword>
<accession>A0A7H8NHV4</accession>
<evidence type="ECO:0000313" key="4">
    <source>
        <dbReference type="EMBL" id="QKW54127.1"/>
    </source>
</evidence>
<evidence type="ECO:0000256" key="1">
    <source>
        <dbReference type="SAM" id="MobiDB-lite"/>
    </source>
</evidence>
<dbReference type="EMBL" id="CP054929">
    <property type="protein sequence ID" value="QKW48203.1"/>
    <property type="molecule type" value="Genomic_DNA"/>
</dbReference>
<evidence type="ECO:0000313" key="5">
    <source>
        <dbReference type="Proteomes" id="UP000509303"/>
    </source>
</evidence>
<keyword evidence="5" id="KW-1185">Reference proteome</keyword>
<name>A0A7H8NHV4_9ACTN</name>
<evidence type="ECO:0000313" key="3">
    <source>
        <dbReference type="EMBL" id="QKW48203.1"/>
    </source>
</evidence>
<proteinExistence type="predicted"/>
<evidence type="ECO:0000256" key="2">
    <source>
        <dbReference type="SAM" id="Phobius"/>
    </source>
</evidence>
<keyword evidence="2" id="KW-0812">Transmembrane</keyword>
<dbReference type="Proteomes" id="UP000509303">
    <property type="component" value="Chromosome"/>
</dbReference>
<sequence>MSGGQRVAVTVAAVLVIISTPAFWLLDGPDTGQLVGASVQAATGVSTLVWAWIQSAAEARDSAARTGRAEASGGGRAHTGIRRRGAGGSGAARVQQSGDAVAHGQGSSAGTGIDYTG</sequence>